<proteinExistence type="predicted"/>
<comment type="caution">
    <text evidence="1">The sequence shown here is derived from an EMBL/GenBank/DDBJ whole genome shotgun (WGS) entry which is preliminary data.</text>
</comment>
<dbReference type="InterPro" id="IPR021326">
    <property type="entry name" value="DUF2931"/>
</dbReference>
<dbReference type="OrthoDB" id="6819935at2"/>
<reference evidence="2" key="1">
    <citation type="submission" date="2017-05" db="EMBL/GenBank/DDBJ databases">
        <authorList>
            <person name="Sharma S."/>
            <person name="Sidhu C."/>
            <person name="Pinnaka A.K."/>
        </authorList>
    </citation>
    <scope>NUCLEOTIDE SEQUENCE [LARGE SCALE GENOMIC DNA]</scope>
    <source>
        <strain evidence="2">AK93</strain>
    </source>
</reference>
<name>A0A3E0WGI2_9GAMM</name>
<evidence type="ECO:0000313" key="2">
    <source>
        <dbReference type="Proteomes" id="UP000256763"/>
    </source>
</evidence>
<evidence type="ECO:0000313" key="1">
    <source>
        <dbReference type="EMBL" id="RFA32070.1"/>
    </source>
</evidence>
<organism evidence="1 2">
    <name type="scientific">Alkalilimnicola ehrlichii</name>
    <dbReference type="NCBI Taxonomy" id="351052"/>
    <lineage>
        <taxon>Bacteria</taxon>
        <taxon>Pseudomonadati</taxon>
        <taxon>Pseudomonadota</taxon>
        <taxon>Gammaproteobacteria</taxon>
        <taxon>Chromatiales</taxon>
        <taxon>Ectothiorhodospiraceae</taxon>
        <taxon>Alkalilimnicola</taxon>
    </lineage>
</organism>
<keyword evidence="2" id="KW-1185">Reference proteome</keyword>
<dbReference type="Proteomes" id="UP000256763">
    <property type="component" value="Unassembled WGS sequence"/>
</dbReference>
<dbReference type="Pfam" id="PF11153">
    <property type="entry name" value="DUF2931"/>
    <property type="match status" value="1"/>
</dbReference>
<protein>
    <submittedName>
        <fullName evidence="1">Uncharacterized protein</fullName>
    </submittedName>
</protein>
<dbReference type="AlphaFoldDB" id="A0A3E0WGI2"/>
<sequence length="127" mass="14187">MVGDGGRISCCWQSVSGGSTLIFERPAPKTLYVRWRQIEEEILYEATLELAADLAKQMRNLPEYTWISSGEQGREEHLVVGMEADGGVTVWLTNARSDNNREGRVFQVVGTGQAVGRHEPLPDAPWR</sequence>
<gene>
    <name evidence="1" type="ORF">CAL65_20760</name>
</gene>
<dbReference type="EMBL" id="NFZW01000035">
    <property type="protein sequence ID" value="RFA32070.1"/>
    <property type="molecule type" value="Genomic_DNA"/>
</dbReference>
<accession>A0A3E0WGI2</accession>